<gene>
    <name evidence="2" type="ORF">FEG63_19455</name>
</gene>
<dbReference type="RefSeq" id="WP_174399435.1">
    <property type="nucleotide sequence ID" value="NZ_VBSB01000010.1"/>
</dbReference>
<keyword evidence="3" id="KW-1185">Reference proteome</keyword>
<dbReference type="SUPFAM" id="SSF56300">
    <property type="entry name" value="Metallo-dependent phosphatases"/>
    <property type="match status" value="1"/>
</dbReference>
<dbReference type="Gene3D" id="3.60.21.10">
    <property type="match status" value="1"/>
</dbReference>
<evidence type="ECO:0000313" key="3">
    <source>
        <dbReference type="Proteomes" id="UP000708347"/>
    </source>
</evidence>
<name>A0ABX2K1Z9_9MYCO</name>
<organism evidence="2 3">
    <name type="scientific">Mycolicibacterium sphagni</name>
    <dbReference type="NCBI Taxonomy" id="1786"/>
    <lineage>
        <taxon>Bacteria</taxon>
        <taxon>Bacillati</taxon>
        <taxon>Actinomycetota</taxon>
        <taxon>Actinomycetes</taxon>
        <taxon>Mycobacteriales</taxon>
        <taxon>Mycobacteriaceae</taxon>
        <taxon>Mycolicibacterium</taxon>
    </lineage>
</organism>
<dbReference type="Proteomes" id="UP000708347">
    <property type="component" value="Unassembled WGS sequence"/>
</dbReference>
<dbReference type="InterPro" id="IPR004843">
    <property type="entry name" value="Calcineurin-like_PHP"/>
</dbReference>
<dbReference type="Pfam" id="PF00149">
    <property type="entry name" value="Metallophos"/>
    <property type="match status" value="1"/>
</dbReference>
<reference evidence="2 3" key="1">
    <citation type="submission" date="2019-05" db="EMBL/GenBank/DDBJ databases">
        <title>Mycolicibacterium sphagni ENV482 genome assembly.</title>
        <authorList>
            <person name="Chen W."/>
            <person name="Faulkner N.W."/>
            <person name="Hyman M.R."/>
        </authorList>
    </citation>
    <scope>NUCLEOTIDE SEQUENCE [LARGE SCALE GENOMIC DNA]</scope>
    <source>
        <strain evidence="2 3">ENV482</strain>
    </source>
</reference>
<accession>A0ABX2K1Z9</accession>
<dbReference type="EMBL" id="VBSB01000010">
    <property type="protein sequence ID" value="NTY61727.1"/>
    <property type="molecule type" value="Genomic_DNA"/>
</dbReference>
<proteinExistence type="predicted"/>
<comment type="caution">
    <text evidence="2">The sequence shown here is derived from an EMBL/GenBank/DDBJ whole genome shotgun (WGS) entry which is preliminary data.</text>
</comment>
<evidence type="ECO:0000259" key="1">
    <source>
        <dbReference type="Pfam" id="PF00149"/>
    </source>
</evidence>
<evidence type="ECO:0000313" key="2">
    <source>
        <dbReference type="EMBL" id="NTY61727.1"/>
    </source>
</evidence>
<feature type="domain" description="Calcineurin-like phosphoesterase" evidence="1">
    <location>
        <begin position="1"/>
        <end position="129"/>
    </location>
</feature>
<dbReference type="InterPro" id="IPR029052">
    <property type="entry name" value="Metallo-depent_PP-like"/>
</dbReference>
<sequence>MRIAVIGDVGGHAKPLRHELARLGARPDGSLPEDLIVVQVGDLIHRGPDSAQVVNIVDRYLRSHPAQWIQLIGNHEAHYLKPPVFVWPKALSRRHTRIINRWWQDGSVAVAAAVETTYESFLITHAGITAEFWATILGGPPTAAGAAHRINDLAKADADAVFRAGTLLHGSAAPDAGPLWADTTTELLPGWADRRMPFSQIHGHNSITAWRGDDNTALRTGVDALVTIDLAAKHETVHLAGGRLIGVDPDHRDTPTTPWHALELTGTVTAR</sequence>
<protein>
    <recommendedName>
        <fullName evidence="1">Calcineurin-like phosphoesterase domain-containing protein</fullName>
    </recommendedName>
</protein>